<dbReference type="EC" id="2.7.7.38" evidence="4"/>
<evidence type="ECO:0000256" key="1">
    <source>
        <dbReference type="ARBA" id="ARBA00022679"/>
    </source>
</evidence>
<evidence type="ECO:0000313" key="4">
    <source>
        <dbReference type="EMBL" id="KZL21452.1"/>
    </source>
</evidence>
<dbReference type="OrthoDB" id="9815559at2"/>
<keyword evidence="1 4" id="KW-0808">Transferase</keyword>
<dbReference type="Gene3D" id="3.90.550.10">
    <property type="entry name" value="Spore Coat Polysaccharide Biosynthesis Protein SpsA, Chain A"/>
    <property type="match status" value="1"/>
</dbReference>
<dbReference type="NCBIfam" id="NF003952">
    <property type="entry name" value="PRK05450.1-5"/>
    <property type="match status" value="1"/>
</dbReference>
<accession>A0A166AR76</accession>
<sequence length="274" mass="30301">MRALICVPARIGSTRFPRKPLHPISGRSLLERVVQVARVAAKQTGSDYVVAVDHEEVAEHCRHIGAPFVMTYPEHPSGTDRALAASKAHGSHPEFVLNLQGDAPFTPPEHVAALIKAAEDRPEADVFTPVIRLDWDGLDTLREHKKKHPYSGTTCVRRSDGTALWFSKNILPAIRKEDKLRETDALSPVFRHIGLYGYRVEALEKFTESGLGYYEQLEGLEQLRFLENGMVVHAEEVAPPKLSMSGVDTPGDAELAAQLIAKFGDPFDHLETGL</sequence>
<dbReference type="GO" id="GO:0005829">
    <property type="term" value="C:cytosol"/>
    <property type="evidence" value="ECO:0007669"/>
    <property type="project" value="TreeGrafter"/>
</dbReference>
<dbReference type="PATRIC" id="fig|989403.3.peg.793"/>
<dbReference type="Pfam" id="PF02348">
    <property type="entry name" value="CTP_transf_3"/>
    <property type="match status" value="1"/>
</dbReference>
<keyword evidence="3" id="KW-0448">Lipopolysaccharide biosynthesis</keyword>
<evidence type="ECO:0000313" key="5">
    <source>
        <dbReference type="Proteomes" id="UP000076577"/>
    </source>
</evidence>
<gene>
    <name evidence="4" type="primary">kdsB</name>
    <name evidence="4" type="ORF">PsAD2_00746</name>
</gene>
<keyword evidence="2 4" id="KW-0548">Nucleotidyltransferase</keyword>
<dbReference type="EMBL" id="LMCB01000004">
    <property type="protein sequence ID" value="KZL21452.1"/>
    <property type="molecule type" value="Genomic_DNA"/>
</dbReference>
<protein>
    <submittedName>
        <fullName evidence="4">3-deoxy-manno-octulosonate cytidylyltransferase</fullName>
        <ecNumber evidence="4">2.7.7.38</ecNumber>
    </submittedName>
</protein>
<proteinExistence type="predicted"/>
<organism evidence="4 5">
    <name type="scientific">Pseudovibrio axinellae</name>
    <dbReference type="NCBI Taxonomy" id="989403"/>
    <lineage>
        <taxon>Bacteria</taxon>
        <taxon>Pseudomonadati</taxon>
        <taxon>Pseudomonadota</taxon>
        <taxon>Alphaproteobacteria</taxon>
        <taxon>Hyphomicrobiales</taxon>
        <taxon>Stappiaceae</taxon>
        <taxon>Pseudovibrio</taxon>
    </lineage>
</organism>
<dbReference type="PANTHER" id="PTHR42866">
    <property type="entry name" value="3-DEOXY-MANNO-OCTULOSONATE CYTIDYLYLTRANSFERASE"/>
    <property type="match status" value="1"/>
</dbReference>
<dbReference type="AlphaFoldDB" id="A0A166AR76"/>
<reference evidence="4 5" key="1">
    <citation type="journal article" date="2016" name="Front. Microbiol.">
        <title>Comparative Genomic Analysis Reveals a Diverse Repertoire of Genes Involved in Prokaryote-Eukaryote Interactions within the Pseudovibrio Genus.</title>
        <authorList>
            <person name="Romano S."/>
            <person name="Fernandez-Guerra A."/>
            <person name="Reen F.J."/>
            <person name="Glockner F.O."/>
            <person name="Crowley S.P."/>
            <person name="O'Sullivan O."/>
            <person name="Cotter P.D."/>
            <person name="Adams C."/>
            <person name="Dobson A.D."/>
            <person name="O'Gara F."/>
        </authorList>
    </citation>
    <scope>NUCLEOTIDE SEQUENCE [LARGE SCALE GENOMIC DNA]</scope>
    <source>
        <strain evidence="4 5">Ad2</strain>
    </source>
</reference>
<evidence type="ECO:0000256" key="2">
    <source>
        <dbReference type="ARBA" id="ARBA00022695"/>
    </source>
</evidence>
<name>A0A166AR76_9HYPH</name>
<dbReference type="SUPFAM" id="SSF53448">
    <property type="entry name" value="Nucleotide-diphospho-sugar transferases"/>
    <property type="match status" value="1"/>
</dbReference>
<dbReference type="GO" id="GO:0008690">
    <property type="term" value="F:3-deoxy-manno-octulosonate cytidylyltransferase activity"/>
    <property type="evidence" value="ECO:0007669"/>
    <property type="project" value="UniProtKB-EC"/>
</dbReference>
<dbReference type="GO" id="GO:0009103">
    <property type="term" value="P:lipopolysaccharide biosynthetic process"/>
    <property type="evidence" value="ECO:0007669"/>
    <property type="project" value="UniProtKB-KW"/>
</dbReference>
<dbReference type="InterPro" id="IPR003329">
    <property type="entry name" value="Cytidylyl_trans"/>
</dbReference>
<dbReference type="RefSeq" id="WP_068002343.1">
    <property type="nucleotide sequence ID" value="NZ_FOFM01000006.1"/>
</dbReference>
<keyword evidence="5" id="KW-1185">Reference proteome</keyword>
<dbReference type="InterPro" id="IPR029044">
    <property type="entry name" value="Nucleotide-diphossugar_trans"/>
</dbReference>
<dbReference type="Proteomes" id="UP000076577">
    <property type="component" value="Unassembled WGS sequence"/>
</dbReference>
<evidence type="ECO:0000256" key="3">
    <source>
        <dbReference type="ARBA" id="ARBA00022985"/>
    </source>
</evidence>
<comment type="caution">
    <text evidence="4">The sequence shown here is derived from an EMBL/GenBank/DDBJ whole genome shotgun (WGS) entry which is preliminary data.</text>
</comment>
<dbReference type="STRING" id="989403.SAMN05421798_10618"/>
<dbReference type="PANTHER" id="PTHR42866:SF2">
    <property type="entry name" value="3-DEOXY-MANNO-OCTULOSONATE CYTIDYLYLTRANSFERASE, MITOCHONDRIAL"/>
    <property type="match status" value="1"/>
</dbReference>